<dbReference type="Gene3D" id="3.30.465.10">
    <property type="match status" value="1"/>
</dbReference>
<dbReference type="PANTHER" id="PTHR42659">
    <property type="entry name" value="XANTHINE DEHYDROGENASE SUBUNIT C-RELATED"/>
    <property type="match status" value="1"/>
</dbReference>
<sequence length="263" mass="29355">MLAIQNYCLAESLKQAYELNQKKKNKILGGGVWLKCCDFPIQTAIDLSALGFDQITETKEEFEIGCMVSLRQLELHQGLSRLCSGAVKEALRHIVGTQFRNCATVGGSIAGRFGFSDVITLFLALDAEVELYPTGRMPLSEFVHMQPDERILTKIFVSKNLICAAYLSERNTDTDLPLITCGVALWEKALTVSIGARPAKASVVKITDVDAACLSNREWLYLTIQNVVENLSFGSNRRASKEYRKHVAKVLFLRCCEKIRKEV</sequence>
<proteinExistence type="predicted"/>
<name>A0ABT2TI33_9FIRM</name>
<keyword evidence="1" id="KW-0285">Flavoprotein</keyword>
<comment type="caution">
    <text evidence="4">The sequence shown here is derived from an EMBL/GenBank/DDBJ whole genome shotgun (WGS) entry which is preliminary data.</text>
</comment>
<dbReference type="EMBL" id="JAOQJQ010000001">
    <property type="protein sequence ID" value="MCU6761204.1"/>
    <property type="molecule type" value="Genomic_DNA"/>
</dbReference>
<dbReference type="SUPFAM" id="SSF55447">
    <property type="entry name" value="CO dehydrogenase flavoprotein C-terminal domain-like"/>
    <property type="match status" value="1"/>
</dbReference>
<dbReference type="PANTHER" id="PTHR42659:SF9">
    <property type="entry name" value="XANTHINE DEHYDROGENASE FAD-BINDING SUBUNIT XDHB-RELATED"/>
    <property type="match status" value="1"/>
</dbReference>
<organism evidence="4 5">
    <name type="scientific">Brotonthovivens ammoniilytica</name>
    <dbReference type="NCBI Taxonomy" id="2981725"/>
    <lineage>
        <taxon>Bacteria</taxon>
        <taxon>Bacillati</taxon>
        <taxon>Bacillota</taxon>
        <taxon>Clostridia</taxon>
        <taxon>Lachnospirales</taxon>
        <taxon>Lachnospiraceae</taxon>
        <taxon>Brotonthovivens</taxon>
    </lineage>
</organism>
<dbReference type="InterPro" id="IPR016166">
    <property type="entry name" value="FAD-bd_PCMH"/>
</dbReference>
<dbReference type="SUPFAM" id="SSF56176">
    <property type="entry name" value="FAD-binding/transporter-associated domain-like"/>
    <property type="match status" value="1"/>
</dbReference>
<dbReference type="InterPro" id="IPR036318">
    <property type="entry name" value="FAD-bd_PCMH-like_sf"/>
</dbReference>
<evidence type="ECO:0000313" key="4">
    <source>
        <dbReference type="EMBL" id="MCU6761204.1"/>
    </source>
</evidence>
<dbReference type="InterPro" id="IPR016169">
    <property type="entry name" value="FAD-bd_PCMH_sub2"/>
</dbReference>
<dbReference type="RefSeq" id="WP_158424051.1">
    <property type="nucleotide sequence ID" value="NZ_JAOQJQ010000001.1"/>
</dbReference>
<keyword evidence="5" id="KW-1185">Reference proteome</keyword>
<dbReference type="Gene3D" id="3.30.390.50">
    <property type="entry name" value="CO dehydrogenase flavoprotein, C-terminal domain"/>
    <property type="match status" value="1"/>
</dbReference>
<dbReference type="InterPro" id="IPR036683">
    <property type="entry name" value="CO_DH_flav_C_dom_sf"/>
</dbReference>
<dbReference type="PROSITE" id="PS51387">
    <property type="entry name" value="FAD_PCMH"/>
    <property type="match status" value="1"/>
</dbReference>
<reference evidence="4 5" key="1">
    <citation type="journal article" date="2021" name="ISME Commun">
        <title>Automated analysis of genomic sequences facilitates high-throughput and comprehensive description of bacteria.</title>
        <authorList>
            <person name="Hitch T.C.A."/>
        </authorList>
    </citation>
    <scope>NUCLEOTIDE SEQUENCE [LARGE SCALE GENOMIC DNA]</scope>
    <source>
        <strain evidence="4 5">Sanger_109</strain>
    </source>
</reference>
<gene>
    <name evidence="4" type="ORF">OCV88_02485</name>
</gene>
<dbReference type="Pfam" id="PF00941">
    <property type="entry name" value="FAD_binding_5"/>
    <property type="match status" value="1"/>
</dbReference>
<evidence type="ECO:0000256" key="2">
    <source>
        <dbReference type="ARBA" id="ARBA00023002"/>
    </source>
</evidence>
<protein>
    <submittedName>
        <fullName evidence="4">FAD binding domain-containing protein</fullName>
    </submittedName>
</protein>
<dbReference type="InterPro" id="IPR002346">
    <property type="entry name" value="Mopterin_DH_FAD-bd"/>
</dbReference>
<evidence type="ECO:0000259" key="3">
    <source>
        <dbReference type="PROSITE" id="PS51387"/>
    </source>
</evidence>
<feature type="domain" description="FAD-binding PCMH-type" evidence="3">
    <location>
        <begin position="1"/>
        <end position="162"/>
    </location>
</feature>
<dbReference type="Proteomes" id="UP001652442">
    <property type="component" value="Unassembled WGS sequence"/>
</dbReference>
<accession>A0ABT2TI33</accession>
<dbReference type="InterPro" id="IPR051312">
    <property type="entry name" value="Diverse_Substr_Oxidored"/>
</dbReference>
<evidence type="ECO:0000313" key="5">
    <source>
        <dbReference type="Proteomes" id="UP001652442"/>
    </source>
</evidence>
<evidence type="ECO:0000256" key="1">
    <source>
        <dbReference type="ARBA" id="ARBA00022630"/>
    </source>
</evidence>
<keyword evidence="2" id="KW-0560">Oxidoreductase</keyword>